<evidence type="ECO:0000313" key="5">
    <source>
        <dbReference type="Proteomes" id="UP000593562"/>
    </source>
</evidence>
<name>A0A7J7CZB3_TRIWF</name>
<comment type="caution">
    <text evidence="4">The sequence shown here is derived from an EMBL/GenBank/DDBJ whole genome shotgun (WGS) entry which is preliminary data.</text>
</comment>
<dbReference type="PANTHER" id="PTHR10302">
    <property type="entry name" value="SINGLE-STRANDED DNA-BINDING PROTEIN"/>
    <property type="match status" value="1"/>
</dbReference>
<dbReference type="SUPFAM" id="SSF50249">
    <property type="entry name" value="Nucleic acid-binding proteins"/>
    <property type="match status" value="1"/>
</dbReference>
<keyword evidence="5" id="KW-1185">Reference proteome</keyword>
<evidence type="ECO:0000256" key="3">
    <source>
        <dbReference type="SAM" id="MobiDB-lite"/>
    </source>
</evidence>
<evidence type="ECO:0000313" key="4">
    <source>
        <dbReference type="EMBL" id="KAF5739427.1"/>
    </source>
</evidence>
<dbReference type="InParanoid" id="A0A7J7CZB3"/>
<dbReference type="PROSITE" id="PS50935">
    <property type="entry name" value="SSB"/>
    <property type="match status" value="1"/>
</dbReference>
<dbReference type="GO" id="GO:0003697">
    <property type="term" value="F:single-stranded DNA binding"/>
    <property type="evidence" value="ECO:0007669"/>
    <property type="project" value="InterPro"/>
</dbReference>
<feature type="region of interest" description="Disordered" evidence="3">
    <location>
        <begin position="175"/>
        <end position="194"/>
    </location>
</feature>
<organism evidence="4 5">
    <name type="scientific">Tripterygium wilfordii</name>
    <name type="common">Thunder God vine</name>
    <dbReference type="NCBI Taxonomy" id="458696"/>
    <lineage>
        <taxon>Eukaryota</taxon>
        <taxon>Viridiplantae</taxon>
        <taxon>Streptophyta</taxon>
        <taxon>Embryophyta</taxon>
        <taxon>Tracheophyta</taxon>
        <taxon>Spermatophyta</taxon>
        <taxon>Magnoliopsida</taxon>
        <taxon>eudicotyledons</taxon>
        <taxon>Gunneridae</taxon>
        <taxon>Pentapetalae</taxon>
        <taxon>rosids</taxon>
        <taxon>fabids</taxon>
        <taxon>Celastrales</taxon>
        <taxon>Celastraceae</taxon>
        <taxon>Tripterygium</taxon>
    </lineage>
</organism>
<dbReference type="InterPro" id="IPR012340">
    <property type="entry name" value="NA-bd_OB-fold"/>
</dbReference>
<dbReference type="GO" id="GO:0042645">
    <property type="term" value="C:mitochondrial nucleoid"/>
    <property type="evidence" value="ECO:0007669"/>
    <property type="project" value="TreeGrafter"/>
</dbReference>
<reference evidence="4 5" key="1">
    <citation type="journal article" date="2020" name="Nat. Commun.">
        <title>Genome of Tripterygium wilfordii and identification of cytochrome P450 involved in triptolide biosynthesis.</title>
        <authorList>
            <person name="Tu L."/>
            <person name="Su P."/>
            <person name="Zhang Z."/>
            <person name="Gao L."/>
            <person name="Wang J."/>
            <person name="Hu T."/>
            <person name="Zhou J."/>
            <person name="Zhang Y."/>
            <person name="Zhao Y."/>
            <person name="Liu Y."/>
            <person name="Song Y."/>
            <person name="Tong Y."/>
            <person name="Lu Y."/>
            <person name="Yang J."/>
            <person name="Xu C."/>
            <person name="Jia M."/>
            <person name="Peters R.J."/>
            <person name="Huang L."/>
            <person name="Gao W."/>
        </authorList>
    </citation>
    <scope>NUCLEOTIDE SEQUENCE [LARGE SCALE GENOMIC DNA]</scope>
    <source>
        <strain evidence="5">cv. XIE 37</strain>
        <tissue evidence="4">Leaf</tissue>
    </source>
</reference>
<dbReference type="FunCoup" id="A0A7J7CZB3">
    <property type="interactions" value="468"/>
</dbReference>
<keyword evidence="1 2" id="KW-0238">DNA-binding</keyword>
<proteinExistence type="predicted"/>
<dbReference type="PANTHER" id="PTHR10302:SF18">
    <property type="entry name" value="PROTEIN OSB1, MITOCHONDRIAL"/>
    <property type="match status" value="1"/>
</dbReference>
<dbReference type="GO" id="GO:0006264">
    <property type="term" value="P:mitochondrial DNA replication"/>
    <property type="evidence" value="ECO:0007669"/>
    <property type="project" value="TreeGrafter"/>
</dbReference>
<dbReference type="InterPro" id="IPR000424">
    <property type="entry name" value="Primosome_PriB/ssb"/>
</dbReference>
<evidence type="ECO:0000256" key="1">
    <source>
        <dbReference type="ARBA" id="ARBA00023125"/>
    </source>
</evidence>
<dbReference type="Gene3D" id="2.40.50.140">
    <property type="entry name" value="Nucleic acid-binding proteins"/>
    <property type="match status" value="1"/>
</dbReference>
<protein>
    <submittedName>
        <fullName evidence="4">Protein OSB1 mitochondrial-like isoform X1</fullName>
    </submittedName>
</protein>
<dbReference type="InterPro" id="IPR011344">
    <property type="entry name" value="ssDNA-bd"/>
</dbReference>
<dbReference type="AlphaFoldDB" id="A0A7J7CZB3"/>
<sequence length="281" mass="32483">MIIACRIGGLSKNSSVISQQRRQVLFSWFSTANPRQSYFFSDGVEEEKGVSAVYRHALKFQRPNTIRWQQQLVNSVNFIGAVDRPVQKQSFKRDRPVGAYTVLRIKNSGDINRTFSILLQMWDDLAKMCIDHLKPNDVIHVSGRLAGFLSNHPSGNRQYLYKVVVKEVNHVTQRAQGSTIQSSVESQSEDSGKSGLERYKDRLRLWQVFFTSPYEWWDNRKCKTNPQQPDFKHKDTGEALWLSPNDPPWIKRQLQLIDSEMAEKGKVEVGTSSRVSRWVYD</sequence>
<feature type="compositionally biased region" description="Polar residues" evidence="3">
    <location>
        <begin position="175"/>
        <end position="186"/>
    </location>
</feature>
<evidence type="ECO:0000256" key="2">
    <source>
        <dbReference type="PROSITE-ProRule" id="PRU00252"/>
    </source>
</evidence>
<dbReference type="EMBL" id="JAAARO010000012">
    <property type="protein sequence ID" value="KAF5739427.1"/>
    <property type="molecule type" value="Genomic_DNA"/>
</dbReference>
<accession>A0A7J7CZB3</accession>
<gene>
    <name evidence="4" type="ORF">HS088_TW12G00633</name>
</gene>
<dbReference type="Proteomes" id="UP000593562">
    <property type="component" value="Unassembled WGS sequence"/>
</dbReference>